<name>A0AAV4T1A8_9ARAC</name>
<accession>A0AAV4T1A8</accession>
<reference evidence="1 2" key="1">
    <citation type="submission" date="2021-06" db="EMBL/GenBank/DDBJ databases">
        <title>Caerostris darwini draft genome.</title>
        <authorList>
            <person name="Kono N."/>
            <person name="Arakawa K."/>
        </authorList>
    </citation>
    <scope>NUCLEOTIDE SEQUENCE [LARGE SCALE GENOMIC DNA]</scope>
</reference>
<evidence type="ECO:0000313" key="1">
    <source>
        <dbReference type="EMBL" id="GIY40438.1"/>
    </source>
</evidence>
<organism evidence="1 2">
    <name type="scientific">Caerostris darwini</name>
    <dbReference type="NCBI Taxonomy" id="1538125"/>
    <lineage>
        <taxon>Eukaryota</taxon>
        <taxon>Metazoa</taxon>
        <taxon>Ecdysozoa</taxon>
        <taxon>Arthropoda</taxon>
        <taxon>Chelicerata</taxon>
        <taxon>Arachnida</taxon>
        <taxon>Araneae</taxon>
        <taxon>Araneomorphae</taxon>
        <taxon>Entelegynae</taxon>
        <taxon>Araneoidea</taxon>
        <taxon>Araneidae</taxon>
        <taxon>Caerostris</taxon>
    </lineage>
</organism>
<keyword evidence="2" id="KW-1185">Reference proteome</keyword>
<comment type="caution">
    <text evidence="1">The sequence shown here is derived from an EMBL/GenBank/DDBJ whole genome shotgun (WGS) entry which is preliminary data.</text>
</comment>
<gene>
    <name evidence="1" type="ORF">CDAR_585141</name>
</gene>
<dbReference type="AlphaFoldDB" id="A0AAV4T1A8"/>
<dbReference type="Proteomes" id="UP001054837">
    <property type="component" value="Unassembled WGS sequence"/>
</dbReference>
<evidence type="ECO:0000313" key="2">
    <source>
        <dbReference type="Proteomes" id="UP001054837"/>
    </source>
</evidence>
<protein>
    <submittedName>
        <fullName evidence="1">Uncharacterized protein</fullName>
    </submittedName>
</protein>
<sequence>MKEVKHSGIALNRNDINNRELVFCSYDKICKIRSPMQLPLGYASCFSEFPRPGEGDAEDHAVTFISIRLMKQLPFQSGQVVSRKGLSIILISLDPNFFFEKDHDDDEVSLV</sequence>
<proteinExistence type="predicted"/>
<dbReference type="EMBL" id="BPLQ01008932">
    <property type="protein sequence ID" value="GIY40438.1"/>
    <property type="molecule type" value="Genomic_DNA"/>
</dbReference>